<dbReference type="PROSITE" id="PS01162">
    <property type="entry name" value="QOR_ZETA_CRYSTAL"/>
    <property type="match status" value="1"/>
</dbReference>
<organism evidence="3 5">
    <name type="scientific">Phytophthora infestans</name>
    <name type="common">Potato late blight agent</name>
    <name type="synonym">Botrytis infestans</name>
    <dbReference type="NCBI Taxonomy" id="4787"/>
    <lineage>
        <taxon>Eukaryota</taxon>
        <taxon>Sar</taxon>
        <taxon>Stramenopiles</taxon>
        <taxon>Oomycota</taxon>
        <taxon>Peronosporomycetes</taxon>
        <taxon>Peronosporales</taxon>
        <taxon>Peronosporaceae</taxon>
        <taxon>Phytophthora</taxon>
    </lineage>
</organism>
<comment type="caution">
    <text evidence="3">The sequence shown here is derived from an EMBL/GenBank/DDBJ whole genome shotgun (WGS) entry which is preliminary data.</text>
</comment>
<gene>
    <name evidence="3" type="ORF">GN244_ATG06171</name>
    <name evidence="4" type="ORF">GN958_ATG17009</name>
</gene>
<dbReference type="InterPro" id="IPR020843">
    <property type="entry name" value="ER"/>
</dbReference>
<dbReference type="InterPro" id="IPR002364">
    <property type="entry name" value="Quin_OxRdtase/zeta-crystal_CS"/>
</dbReference>
<feature type="domain" description="Enoyl reductase (ER)" evidence="2">
    <location>
        <begin position="14"/>
        <end position="329"/>
    </location>
</feature>
<dbReference type="InterPro" id="IPR013154">
    <property type="entry name" value="ADH-like_N"/>
</dbReference>
<dbReference type="AlphaFoldDB" id="A0A833TF09"/>
<evidence type="ECO:0000256" key="1">
    <source>
        <dbReference type="ARBA" id="ARBA00023002"/>
    </source>
</evidence>
<evidence type="ECO:0000313" key="3">
    <source>
        <dbReference type="EMBL" id="KAF4041654.1"/>
    </source>
</evidence>
<dbReference type="InterPro" id="IPR011032">
    <property type="entry name" value="GroES-like_sf"/>
</dbReference>
<reference evidence="3" key="1">
    <citation type="submission" date="2020-04" db="EMBL/GenBank/DDBJ databases">
        <title>Hybrid Assembly of Korean Phytophthora infestans isolates.</title>
        <authorList>
            <person name="Prokchorchik M."/>
            <person name="Lee Y."/>
            <person name="Seo J."/>
            <person name="Cho J.-H."/>
            <person name="Park Y.-E."/>
            <person name="Jang D.-C."/>
            <person name="Im J.-S."/>
            <person name="Choi J.-G."/>
            <person name="Park H.-J."/>
            <person name="Lee G.-B."/>
            <person name="Lee Y.-G."/>
            <person name="Hong S.-Y."/>
            <person name="Cho K."/>
            <person name="Sohn K.H."/>
        </authorList>
    </citation>
    <scope>NUCLEOTIDE SEQUENCE</scope>
    <source>
        <strain evidence="3">KR_1_A1</strain>
        <strain evidence="4">KR_2_A2</strain>
    </source>
</reference>
<dbReference type="EMBL" id="JAACNO010002359">
    <property type="protein sequence ID" value="KAF4133672.1"/>
    <property type="molecule type" value="Genomic_DNA"/>
</dbReference>
<dbReference type="Pfam" id="PF08240">
    <property type="entry name" value="ADH_N"/>
    <property type="match status" value="1"/>
</dbReference>
<dbReference type="Gene3D" id="3.90.180.10">
    <property type="entry name" value="Medium-chain alcohol dehydrogenases, catalytic domain"/>
    <property type="match status" value="1"/>
</dbReference>
<evidence type="ECO:0000313" key="4">
    <source>
        <dbReference type="EMBL" id="KAF4133672.1"/>
    </source>
</evidence>
<dbReference type="FunFam" id="3.40.50.720:FF:000121">
    <property type="entry name" value="Prostaglandin reductase 2"/>
    <property type="match status" value="1"/>
</dbReference>
<evidence type="ECO:0000313" key="5">
    <source>
        <dbReference type="Proteomes" id="UP000602510"/>
    </source>
</evidence>
<dbReference type="SUPFAM" id="SSF50129">
    <property type="entry name" value="GroES-like"/>
    <property type="match status" value="1"/>
</dbReference>
<sequence>MPSYKRLEVHTKSTDFRAATRIVEEAEIPKAHANSVVVKNHYVGINATDVNVTNGAYTGPLPPPFGCGLDAVGVVLEVGEGVSNVKVGDAVAYRKLGAFAEYNEVDMAMVVKVPAPTADALPLIVCGSSASIALEQAGNMKSNETVLVTAAAGGTGQFVVQLAKLAGNHVIGTTSSDEKAAHLKSIGCDRVINYNTENVDEVLKKEYPDGVNLVFESVGGDLFRAVANNIAVKGRIIAFGHISGYHGDKHEFSASELVPKLIFKSASVRGFISAHYRDQFHPHMLRLFKLIEEKKLVPGIDPVKFEGLEGVPDAIDYMYARKNMGKVVVKLA</sequence>
<accession>A0A833TF09</accession>
<dbReference type="PANTHER" id="PTHR43677">
    <property type="entry name" value="SHORT-CHAIN DEHYDROGENASE/REDUCTASE"/>
    <property type="match status" value="1"/>
</dbReference>
<dbReference type="Gene3D" id="3.40.50.720">
    <property type="entry name" value="NAD(P)-binding Rossmann-like Domain"/>
    <property type="match status" value="1"/>
</dbReference>
<evidence type="ECO:0000259" key="2">
    <source>
        <dbReference type="SMART" id="SM00829"/>
    </source>
</evidence>
<keyword evidence="5" id="KW-1185">Reference proteome</keyword>
<dbReference type="GO" id="GO:0005739">
    <property type="term" value="C:mitochondrion"/>
    <property type="evidence" value="ECO:0007669"/>
    <property type="project" value="TreeGrafter"/>
</dbReference>
<dbReference type="InterPro" id="IPR051397">
    <property type="entry name" value="Zn-ADH-like_protein"/>
</dbReference>
<dbReference type="PANTHER" id="PTHR43677:SF3">
    <property type="entry name" value="PROSTAGLANDIN REDUCTASE 3"/>
    <property type="match status" value="1"/>
</dbReference>
<keyword evidence="1" id="KW-0560">Oxidoreductase</keyword>
<dbReference type="SMART" id="SM00829">
    <property type="entry name" value="PKS_ER"/>
    <property type="match status" value="1"/>
</dbReference>
<name>A0A833TF09_PHYIN</name>
<dbReference type="GO" id="GO:0016491">
    <property type="term" value="F:oxidoreductase activity"/>
    <property type="evidence" value="ECO:0007669"/>
    <property type="project" value="UniProtKB-KW"/>
</dbReference>
<dbReference type="EMBL" id="WSZM01000117">
    <property type="protein sequence ID" value="KAF4041654.1"/>
    <property type="molecule type" value="Genomic_DNA"/>
</dbReference>
<dbReference type="Pfam" id="PF00107">
    <property type="entry name" value="ADH_zinc_N"/>
    <property type="match status" value="1"/>
</dbReference>
<protein>
    <submittedName>
        <fullName evidence="3">Zinc-binding dehydrogenase</fullName>
    </submittedName>
</protein>
<dbReference type="InterPro" id="IPR013149">
    <property type="entry name" value="ADH-like_C"/>
</dbReference>
<dbReference type="InterPro" id="IPR036291">
    <property type="entry name" value="NAD(P)-bd_dom_sf"/>
</dbReference>
<dbReference type="Proteomes" id="UP000602510">
    <property type="component" value="Unassembled WGS sequence"/>
</dbReference>
<dbReference type="GO" id="GO:0008270">
    <property type="term" value="F:zinc ion binding"/>
    <property type="evidence" value="ECO:0007669"/>
    <property type="project" value="InterPro"/>
</dbReference>
<dbReference type="Proteomes" id="UP000704712">
    <property type="component" value="Unassembled WGS sequence"/>
</dbReference>
<dbReference type="SUPFAM" id="SSF51735">
    <property type="entry name" value="NAD(P)-binding Rossmann-fold domains"/>
    <property type="match status" value="1"/>
</dbReference>
<proteinExistence type="predicted"/>